<feature type="region of interest" description="Disordered" evidence="1">
    <location>
        <begin position="1"/>
        <end position="21"/>
    </location>
</feature>
<feature type="compositionally biased region" description="Polar residues" evidence="1">
    <location>
        <begin position="1"/>
        <end position="12"/>
    </location>
</feature>
<dbReference type="OrthoDB" id="1816179at2759"/>
<evidence type="ECO:0000313" key="4">
    <source>
        <dbReference type="Proteomes" id="UP000626092"/>
    </source>
</evidence>
<evidence type="ECO:0000313" key="3">
    <source>
        <dbReference type="EMBL" id="KAF7131587.1"/>
    </source>
</evidence>
<reference evidence="3" key="1">
    <citation type="submission" date="2019-11" db="EMBL/GenBank/DDBJ databases">
        <authorList>
            <person name="Liu Y."/>
            <person name="Hou J."/>
            <person name="Li T.-Q."/>
            <person name="Guan C.-H."/>
            <person name="Wu X."/>
            <person name="Wu H.-Z."/>
            <person name="Ling F."/>
            <person name="Zhang R."/>
            <person name="Shi X.-G."/>
            <person name="Ren J.-P."/>
            <person name="Chen E.-F."/>
            <person name="Sun J.-M."/>
        </authorList>
    </citation>
    <scope>NUCLEOTIDE SEQUENCE</scope>
    <source>
        <strain evidence="3">Adult_tree_wgs_1</strain>
        <tissue evidence="3">Leaves</tissue>
    </source>
</reference>
<gene>
    <name evidence="3" type="ORF">RHSIM_Rhsim09G0054500</name>
</gene>
<sequence length="270" mass="30089">MEDFQQQRSNPSPHHYFLGSTTDAVGGGGPLQGARTADAWVVARRSEVFPIPARGPVRLWEALDSVLRSLRFIKTVAGHNARKRRVADFYGGCSTTALEPWPTPFFAVRARPEAFHKFSMGLCIESLRRVVFNNTWKGLGGLLKSLSRMTLFARNATKEPTPSIDDDTWLGTGPDGLRIYLAFRIITQLKMRLHHYDNSEMSCVKSFKAFLSRKAKRVLNNFVLNGFSSHPISAAVLESLDVDLNEVLMPNPFDRPHAVFMLAVKGAEGA</sequence>
<evidence type="ECO:0000256" key="1">
    <source>
        <dbReference type="SAM" id="MobiDB-lite"/>
    </source>
</evidence>
<dbReference type="AlphaFoldDB" id="A0A834GDC7"/>
<dbReference type="Proteomes" id="UP000626092">
    <property type="component" value="Unassembled WGS sequence"/>
</dbReference>
<name>A0A834GDC7_RHOSS</name>
<protein>
    <recommendedName>
        <fullName evidence="2">DUF7794 domain-containing protein</fullName>
    </recommendedName>
</protein>
<accession>A0A834GDC7</accession>
<feature type="domain" description="DUF7794" evidence="2">
    <location>
        <begin position="243"/>
        <end position="268"/>
    </location>
</feature>
<keyword evidence="4" id="KW-1185">Reference proteome</keyword>
<proteinExistence type="predicted"/>
<dbReference type="EMBL" id="WJXA01000009">
    <property type="protein sequence ID" value="KAF7131587.1"/>
    <property type="molecule type" value="Genomic_DNA"/>
</dbReference>
<dbReference type="InterPro" id="IPR056696">
    <property type="entry name" value="DUF7794"/>
</dbReference>
<dbReference type="Pfam" id="PF25070">
    <property type="entry name" value="DUF7794"/>
    <property type="match status" value="1"/>
</dbReference>
<organism evidence="3 4">
    <name type="scientific">Rhododendron simsii</name>
    <name type="common">Sims's rhododendron</name>
    <dbReference type="NCBI Taxonomy" id="118357"/>
    <lineage>
        <taxon>Eukaryota</taxon>
        <taxon>Viridiplantae</taxon>
        <taxon>Streptophyta</taxon>
        <taxon>Embryophyta</taxon>
        <taxon>Tracheophyta</taxon>
        <taxon>Spermatophyta</taxon>
        <taxon>Magnoliopsida</taxon>
        <taxon>eudicotyledons</taxon>
        <taxon>Gunneridae</taxon>
        <taxon>Pentapetalae</taxon>
        <taxon>asterids</taxon>
        <taxon>Ericales</taxon>
        <taxon>Ericaceae</taxon>
        <taxon>Ericoideae</taxon>
        <taxon>Rhodoreae</taxon>
        <taxon>Rhododendron</taxon>
    </lineage>
</organism>
<comment type="caution">
    <text evidence="3">The sequence shown here is derived from an EMBL/GenBank/DDBJ whole genome shotgun (WGS) entry which is preliminary data.</text>
</comment>
<evidence type="ECO:0000259" key="2">
    <source>
        <dbReference type="Pfam" id="PF25070"/>
    </source>
</evidence>